<organism evidence="2 3">
    <name type="scientific">Citrullus colocynthis</name>
    <name type="common">colocynth</name>
    <dbReference type="NCBI Taxonomy" id="252529"/>
    <lineage>
        <taxon>Eukaryota</taxon>
        <taxon>Viridiplantae</taxon>
        <taxon>Streptophyta</taxon>
        <taxon>Embryophyta</taxon>
        <taxon>Tracheophyta</taxon>
        <taxon>Spermatophyta</taxon>
        <taxon>Magnoliopsida</taxon>
        <taxon>eudicotyledons</taxon>
        <taxon>Gunneridae</taxon>
        <taxon>Pentapetalae</taxon>
        <taxon>rosids</taxon>
        <taxon>fabids</taxon>
        <taxon>Cucurbitales</taxon>
        <taxon>Cucurbitaceae</taxon>
        <taxon>Benincaseae</taxon>
        <taxon>Citrullus</taxon>
    </lineage>
</organism>
<proteinExistence type="predicted"/>
<dbReference type="PANTHER" id="PTHR36398:SF1">
    <property type="entry name" value="PLASMA MEMBRANE FUSION PROTEIN"/>
    <property type="match status" value="1"/>
</dbReference>
<sequence length="397" mass="44152">MTTIGFRLISVPAAVSSPSTLSQNPNNDPLPENQPPRHQLPITTSRRGLTMLSFISAVPSLFLPAPATAFNIGISGPKDWLKEQKKKASKFLLAPIEASRDSLRTVYLLLSNDPNYSNKDMEDVQRLLKSAARDCVLKDRSSFVQFQASTGVEVCTFQLIVKNASSLLGNKDPIKLEAESRLKDLVSSFTSLNSLAYETDIQVNSNRQKVLDALNDTMSSLDNFEKVLMQHIAAEVNQKPVLNTSGSKVFHYQGESVIPKPKLLSRILASPGSSLLPVFYSYTSNMPSTNTDYDSFYWKRKTSVWELKYQPAPSRTTCESLPSKDVTAFPFLKQTRGFLGHASPDSNFASVSKFMCFQSALPSLPFDMPSVGGCPIFSLNSRMDFFYYVGQQHIWKL</sequence>
<evidence type="ECO:0000256" key="1">
    <source>
        <dbReference type="SAM" id="MobiDB-lite"/>
    </source>
</evidence>
<dbReference type="PANTHER" id="PTHR36398">
    <property type="entry name" value="PLASMA MEMBRANE FUSION PROTEIN"/>
    <property type="match status" value="1"/>
</dbReference>
<feature type="compositionally biased region" description="Polar residues" evidence="1">
    <location>
        <begin position="16"/>
        <end position="27"/>
    </location>
</feature>
<dbReference type="EMBL" id="OZ021745">
    <property type="protein sequence ID" value="CAK9312658.1"/>
    <property type="molecule type" value="Genomic_DNA"/>
</dbReference>
<reference evidence="2 3" key="1">
    <citation type="submission" date="2024-03" db="EMBL/GenBank/DDBJ databases">
        <authorList>
            <person name="Gkanogiannis A."/>
            <person name="Becerra Lopez-Lavalle L."/>
        </authorList>
    </citation>
    <scope>NUCLEOTIDE SEQUENCE [LARGE SCALE GENOMIC DNA]</scope>
</reference>
<keyword evidence="3" id="KW-1185">Reference proteome</keyword>
<protein>
    <submittedName>
        <fullName evidence="2">Uncharacterized protein</fullName>
    </submittedName>
</protein>
<name>A0ABP0XWX3_9ROSI</name>
<dbReference type="Proteomes" id="UP001642487">
    <property type="component" value="Chromosome 11"/>
</dbReference>
<evidence type="ECO:0000313" key="3">
    <source>
        <dbReference type="Proteomes" id="UP001642487"/>
    </source>
</evidence>
<gene>
    <name evidence="2" type="ORF">CITCOLO1_LOCUS4354</name>
</gene>
<evidence type="ECO:0000313" key="2">
    <source>
        <dbReference type="EMBL" id="CAK9312658.1"/>
    </source>
</evidence>
<feature type="region of interest" description="Disordered" evidence="1">
    <location>
        <begin position="16"/>
        <end position="41"/>
    </location>
</feature>
<accession>A0ABP0XWX3</accession>